<dbReference type="InterPro" id="IPR036770">
    <property type="entry name" value="Ankyrin_rpt-contain_sf"/>
</dbReference>
<keyword evidence="2 3" id="KW-0040">ANK repeat</keyword>
<dbReference type="Proteomes" id="UP001501442">
    <property type="component" value="Unassembled WGS sequence"/>
</dbReference>
<dbReference type="Gene3D" id="1.25.40.20">
    <property type="entry name" value="Ankyrin repeat-containing domain"/>
    <property type="match status" value="1"/>
</dbReference>
<dbReference type="PROSITE" id="PS50297">
    <property type="entry name" value="ANK_REP_REGION"/>
    <property type="match status" value="1"/>
</dbReference>
<name>A0ABP8UQ22_9ACTN</name>
<feature type="repeat" description="ANK" evidence="3">
    <location>
        <begin position="206"/>
        <end position="238"/>
    </location>
</feature>
<evidence type="ECO:0000256" key="3">
    <source>
        <dbReference type="PROSITE-ProRule" id="PRU00023"/>
    </source>
</evidence>
<evidence type="ECO:0000256" key="1">
    <source>
        <dbReference type="ARBA" id="ARBA00022737"/>
    </source>
</evidence>
<dbReference type="PANTHER" id="PTHR24166">
    <property type="entry name" value="ROLLING PEBBLES, ISOFORM B"/>
    <property type="match status" value="1"/>
</dbReference>
<dbReference type="InterPro" id="IPR050889">
    <property type="entry name" value="Dendritic_Spine_Reg/Scaffold"/>
</dbReference>
<proteinExistence type="predicted"/>
<sequence>MAHFVAMDIDEMLRCLAEADSGRLRPELCDGRYAAVLYDPDEPSLEEDDEFWDEDEPFYGHVVGEASSVYGALDQLASEFAGYDADTTEEILEEYEDVDELDGIQTAERRLLALSALGCLGPMDIVTDDHWNEHYLGRAPVLFAGARFVFLASAAPPHQEEACAILELQPTGTPSPAGRSLMNANDAAAVAAALADGAEVNALDERGMSPLHHAVAHRRPYAVAALLAAGADPALQAGFGNAPHFAALVGGETVKAATARIEDADHWRILHMLVEAGAPVNAGDLTGTTLLDLAIATRPYPEEAIRYLTDRGAHTAHLASMPLTGLVRSLPYHSTASLEIRLNEVRFLLDSGTSPDGALHALLGFYGYYEREVSSEILVAFVDEILRHGPRDTPDDSGHTALDRAEARVANGKHPNYEPVVERLRALHSHGDQVGLGS</sequence>
<evidence type="ECO:0000313" key="4">
    <source>
        <dbReference type="EMBL" id="GAA4635825.1"/>
    </source>
</evidence>
<accession>A0ABP8UQ22</accession>
<dbReference type="SUPFAM" id="SSF48403">
    <property type="entry name" value="Ankyrin repeat"/>
    <property type="match status" value="1"/>
</dbReference>
<protein>
    <recommendedName>
        <fullName evidence="6">Ankyrin repeat-containing protein</fullName>
    </recommendedName>
</protein>
<reference evidence="5" key="1">
    <citation type="journal article" date="2019" name="Int. J. Syst. Evol. Microbiol.">
        <title>The Global Catalogue of Microorganisms (GCM) 10K type strain sequencing project: providing services to taxonomists for standard genome sequencing and annotation.</title>
        <authorList>
            <consortium name="The Broad Institute Genomics Platform"/>
            <consortium name="The Broad Institute Genome Sequencing Center for Infectious Disease"/>
            <person name="Wu L."/>
            <person name="Ma J."/>
        </authorList>
    </citation>
    <scope>NUCLEOTIDE SEQUENCE [LARGE SCALE GENOMIC DNA]</scope>
    <source>
        <strain evidence="5">JCM 17939</strain>
    </source>
</reference>
<dbReference type="PROSITE" id="PS50088">
    <property type="entry name" value="ANK_REPEAT"/>
    <property type="match status" value="1"/>
</dbReference>
<evidence type="ECO:0000313" key="5">
    <source>
        <dbReference type="Proteomes" id="UP001501442"/>
    </source>
</evidence>
<keyword evidence="5" id="KW-1185">Reference proteome</keyword>
<organism evidence="4 5">
    <name type="scientific">Actinoallomurus vinaceus</name>
    <dbReference type="NCBI Taxonomy" id="1080074"/>
    <lineage>
        <taxon>Bacteria</taxon>
        <taxon>Bacillati</taxon>
        <taxon>Actinomycetota</taxon>
        <taxon>Actinomycetes</taxon>
        <taxon>Streptosporangiales</taxon>
        <taxon>Thermomonosporaceae</taxon>
        <taxon>Actinoallomurus</taxon>
    </lineage>
</organism>
<dbReference type="SMART" id="SM00248">
    <property type="entry name" value="ANK"/>
    <property type="match status" value="3"/>
</dbReference>
<keyword evidence="1" id="KW-0677">Repeat</keyword>
<dbReference type="InterPro" id="IPR002110">
    <property type="entry name" value="Ankyrin_rpt"/>
</dbReference>
<comment type="caution">
    <text evidence="4">The sequence shown here is derived from an EMBL/GenBank/DDBJ whole genome shotgun (WGS) entry which is preliminary data.</text>
</comment>
<dbReference type="EMBL" id="BAABHK010000016">
    <property type="protein sequence ID" value="GAA4635825.1"/>
    <property type="molecule type" value="Genomic_DNA"/>
</dbReference>
<evidence type="ECO:0008006" key="6">
    <source>
        <dbReference type="Google" id="ProtNLM"/>
    </source>
</evidence>
<gene>
    <name evidence="4" type="ORF">GCM10023196_083030</name>
</gene>
<dbReference type="PANTHER" id="PTHR24166:SF48">
    <property type="entry name" value="PROTEIN VAPYRIN"/>
    <property type="match status" value="1"/>
</dbReference>
<evidence type="ECO:0000256" key="2">
    <source>
        <dbReference type="ARBA" id="ARBA00023043"/>
    </source>
</evidence>